<sequence length="137" mass="15427">MLDSYRLFNRLLIFLAIILMITACAPVYRTVYDYSPPQDASGRQCLNHCLHMRAMCRVAAEQQANQERMICQQQIAFNYAMCIAAAKVDAAHVSCSVNTYCGDRQPDTSQCQAEYNLCYQNCGGMVKGRQVCVAFCQ</sequence>
<keyword evidence="2" id="KW-1185">Reference proteome</keyword>
<dbReference type="Proteomes" id="UP000198672">
    <property type="component" value="Unassembled WGS sequence"/>
</dbReference>
<dbReference type="OrthoDB" id="326336at2"/>
<dbReference type="STRING" id="61595.SAMN05421644_1239"/>
<proteinExistence type="predicted"/>
<evidence type="ECO:0000313" key="2">
    <source>
        <dbReference type="Proteomes" id="UP000198672"/>
    </source>
</evidence>
<accession>A0A1H3G6E3</accession>
<dbReference type="EMBL" id="FNOW01000023">
    <property type="protein sequence ID" value="SDX98831.1"/>
    <property type="molecule type" value="Genomic_DNA"/>
</dbReference>
<dbReference type="PROSITE" id="PS51257">
    <property type="entry name" value="PROKAR_LIPOPROTEIN"/>
    <property type="match status" value="1"/>
</dbReference>
<name>A0A1H3G6E3_ALLWA</name>
<gene>
    <name evidence="1" type="ORF">SAMN05421644_1239</name>
</gene>
<protein>
    <submittedName>
        <fullName evidence="1">Uncharacterized protein</fullName>
    </submittedName>
</protein>
<dbReference type="RefSeq" id="WP_143117040.1">
    <property type="nucleotide sequence ID" value="NZ_FNOW01000023.1"/>
</dbReference>
<evidence type="ECO:0000313" key="1">
    <source>
        <dbReference type="EMBL" id="SDX98831.1"/>
    </source>
</evidence>
<reference evidence="2" key="1">
    <citation type="submission" date="2016-10" db="EMBL/GenBank/DDBJ databases">
        <authorList>
            <person name="Varghese N."/>
            <person name="Submissions S."/>
        </authorList>
    </citation>
    <scope>NUCLEOTIDE SEQUENCE [LARGE SCALE GENOMIC DNA]</scope>
    <source>
        <strain evidence="2">DSM 173</strain>
    </source>
</reference>
<dbReference type="AlphaFoldDB" id="A0A1H3G6E3"/>
<organism evidence="1 2">
    <name type="scientific">Allochromatium warmingii</name>
    <name type="common">Chromatium warmingii</name>
    <dbReference type="NCBI Taxonomy" id="61595"/>
    <lineage>
        <taxon>Bacteria</taxon>
        <taxon>Pseudomonadati</taxon>
        <taxon>Pseudomonadota</taxon>
        <taxon>Gammaproteobacteria</taxon>
        <taxon>Chromatiales</taxon>
        <taxon>Chromatiaceae</taxon>
        <taxon>Allochromatium</taxon>
    </lineage>
</organism>